<dbReference type="Proteomes" id="UP000185151">
    <property type="component" value="Unassembled WGS sequence"/>
</dbReference>
<evidence type="ECO:0000313" key="3">
    <source>
        <dbReference type="Proteomes" id="UP000185151"/>
    </source>
</evidence>
<keyword evidence="2" id="KW-0808">Transferase</keyword>
<accession>A0A1N6ITJ5</accession>
<dbReference type="InterPro" id="IPR000182">
    <property type="entry name" value="GNAT_dom"/>
</dbReference>
<dbReference type="SUPFAM" id="SSF55729">
    <property type="entry name" value="Acyl-CoA N-acyltransferases (Nat)"/>
    <property type="match status" value="1"/>
</dbReference>
<evidence type="ECO:0000313" key="2">
    <source>
        <dbReference type="EMBL" id="SIO35326.1"/>
    </source>
</evidence>
<proteinExistence type="predicted"/>
<keyword evidence="3" id="KW-1185">Reference proteome</keyword>
<dbReference type="EMBL" id="FSRU01000001">
    <property type="protein sequence ID" value="SIO35326.1"/>
    <property type="molecule type" value="Genomic_DNA"/>
</dbReference>
<evidence type="ECO:0000259" key="1">
    <source>
        <dbReference type="Pfam" id="PF13302"/>
    </source>
</evidence>
<dbReference type="GO" id="GO:0016747">
    <property type="term" value="F:acyltransferase activity, transferring groups other than amino-acyl groups"/>
    <property type="evidence" value="ECO:0007669"/>
    <property type="project" value="InterPro"/>
</dbReference>
<dbReference type="InterPro" id="IPR016181">
    <property type="entry name" value="Acyl_CoA_acyltransferase"/>
</dbReference>
<dbReference type="Gene3D" id="3.40.630.30">
    <property type="match status" value="1"/>
</dbReference>
<dbReference type="InterPro" id="IPR051531">
    <property type="entry name" value="N-acetyltransferase"/>
</dbReference>
<dbReference type="PANTHER" id="PTHR43792:SF1">
    <property type="entry name" value="N-ACETYLTRANSFERASE DOMAIN-CONTAINING PROTEIN"/>
    <property type="match status" value="1"/>
</dbReference>
<gene>
    <name evidence="2" type="ORF">SAMN05444165_2476</name>
</gene>
<dbReference type="AlphaFoldDB" id="A0A1N6ITJ5"/>
<dbReference type="OrthoDB" id="9798081at2"/>
<dbReference type="Pfam" id="PF13302">
    <property type="entry name" value="Acetyltransf_3"/>
    <property type="match status" value="1"/>
</dbReference>
<protein>
    <submittedName>
        <fullName evidence="2">Protein N-acetyltransferase, RimJ/RimL family</fullName>
    </submittedName>
</protein>
<feature type="domain" description="N-acetyltransferase" evidence="1">
    <location>
        <begin position="12"/>
        <end position="151"/>
    </location>
</feature>
<dbReference type="RefSeq" id="WP_074295922.1">
    <property type="nucleotide sequence ID" value="NZ_FSRU01000001.1"/>
</dbReference>
<dbReference type="PANTHER" id="PTHR43792">
    <property type="entry name" value="GNAT FAMILY, PUTATIVE (AFU_ORTHOLOGUE AFUA_3G00765)-RELATED-RELATED"/>
    <property type="match status" value="1"/>
</dbReference>
<sequence>MADTPILISTDRCWLRAASASDYAALDAAIGSPQFPYELPLADLKRRGKLQAWFESMLALSLEGRARVFSIDLAGSTRCVGQVSLMQRDVPASWNLSYWLHPSCWGAGFAVEAAQAVIRYGFTAMAVGEVWAGAAHWNQRSIRTLDKLGLQPVENTPPSNGAGSAPDDLHICSLSRERWLQTWGESEGGLA</sequence>
<reference evidence="2 3" key="1">
    <citation type="submission" date="2016-11" db="EMBL/GenBank/DDBJ databases">
        <authorList>
            <person name="Jaros S."/>
            <person name="Januszkiewicz K."/>
            <person name="Wedrychowicz H."/>
        </authorList>
    </citation>
    <scope>NUCLEOTIDE SEQUENCE [LARGE SCALE GENOMIC DNA]</scope>
    <source>
        <strain evidence="2 3">GAS95</strain>
    </source>
</reference>
<organism evidence="2 3">
    <name type="scientific">Paraburkholderia phenazinium</name>
    <dbReference type="NCBI Taxonomy" id="60549"/>
    <lineage>
        <taxon>Bacteria</taxon>
        <taxon>Pseudomonadati</taxon>
        <taxon>Pseudomonadota</taxon>
        <taxon>Betaproteobacteria</taxon>
        <taxon>Burkholderiales</taxon>
        <taxon>Burkholderiaceae</taxon>
        <taxon>Paraburkholderia</taxon>
    </lineage>
</organism>
<name>A0A1N6ITJ5_9BURK</name>